<name>A0ABS5MN20_9STAP</name>
<feature type="region of interest" description="Disordered" evidence="5">
    <location>
        <begin position="25"/>
        <end position="50"/>
    </location>
</feature>
<dbReference type="InterPro" id="IPR002491">
    <property type="entry name" value="ABC_transptr_periplasmic_BD"/>
</dbReference>
<keyword evidence="4 6" id="KW-0732">Signal</keyword>
<reference evidence="8 9" key="1">
    <citation type="submission" date="2021-05" db="EMBL/GenBank/DDBJ databases">
        <title>Staphylococcus fleurettii isolated from lake water in First Nation community in Manitoba, Canada.</title>
        <authorList>
            <person name="Bashar S."/>
            <person name="Murdock A."/>
            <person name="Patidar R."/>
            <person name="Golding G."/>
            <person name="Farenhorst A."/>
            <person name="Kumar A."/>
        </authorList>
    </citation>
    <scope>NUCLEOTIDE SEQUENCE [LARGE SCALE GENOMIC DNA]</scope>
    <source>
        <strain evidence="8 9">SF002</strain>
    </source>
</reference>
<protein>
    <submittedName>
        <fullName evidence="8">ABC transporter substrate-binding protein</fullName>
    </submittedName>
</protein>
<dbReference type="EMBL" id="JAGXBM010000007">
    <property type="protein sequence ID" value="MBS3697074.1"/>
    <property type="molecule type" value="Genomic_DNA"/>
</dbReference>
<dbReference type="PANTHER" id="PTHR30532:SF26">
    <property type="entry name" value="IRON(3+)-HYDROXAMATE-BINDING PROTEIN FHUD"/>
    <property type="match status" value="1"/>
</dbReference>
<dbReference type="PANTHER" id="PTHR30532">
    <property type="entry name" value="IRON III DICITRATE-BINDING PERIPLASMIC PROTEIN"/>
    <property type="match status" value="1"/>
</dbReference>
<keyword evidence="3" id="KW-0813">Transport</keyword>
<dbReference type="Pfam" id="PF01497">
    <property type="entry name" value="Peripla_BP_2"/>
    <property type="match status" value="1"/>
</dbReference>
<evidence type="ECO:0000256" key="6">
    <source>
        <dbReference type="SAM" id="SignalP"/>
    </source>
</evidence>
<evidence type="ECO:0000313" key="9">
    <source>
        <dbReference type="Proteomes" id="UP000681586"/>
    </source>
</evidence>
<feature type="signal peptide" evidence="6">
    <location>
        <begin position="1"/>
        <end position="19"/>
    </location>
</feature>
<comment type="caution">
    <text evidence="8">The sequence shown here is derived from an EMBL/GenBank/DDBJ whole genome shotgun (WGS) entry which is preliminary data.</text>
</comment>
<sequence length="305" mass="34446">MKRLITFCLCLLLFLAACNSIDTKEKSPEAETKSDSSSKTKVFKQDDGEKINIPKNPKRIVVLHPTYIGALVEFGHKPVGVIDFVKQNQTLAEATKGAKMLGQNNVEDVAKTKLDLIITTKEDKNINKLKKIAPTVQMDAMKSDYKSATKELGEIVNEQDKAKKWIKEWENKLEEDKKTLGYKVDEKTITVLQSTPKGLTAFGKNYGRGTEIVYGGYGMTQPKKLEKETKNAYMTTLSEEVLSDYTGDYIILATMGETPQFTQTTNWKNLDAVKNNHVIKLDLQQTQYNDPISLEKQREVILKQL</sequence>
<keyword evidence="9" id="KW-1185">Reference proteome</keyword>
<evidence type="ECO:0000256" key="2">
    <source>
        <dbReference type="ARBA" id="ARBA00008814"/>
    </source>
</evidence>
<dbReference type="InterPro" id="IPR051313">
    <property type="entry name" value="Bact_iron-sidero_bind"/>
</dbReference>
<feature type="domain" description="Fe/B12 periplasmic-binding" evidence="7">
    <location>
        <begin position="59"/>
        <end position="305"/>
    </location>
</feature>
<dbReference type="SUPFAM" id="SSF53807">
    <property type="entry name" value="Helical backbone' metal receptor"/>
    <property type="match status" value="1"/>
</dbReference>
<evidence type="ECO:0000256" key="1">
    <source>
        <dbReference type="ARBA" id="ARBA00004196"/>
    </source>
</evidence>
<dbReference type="Gene3D" id="3.40.50.1980">
    <property type="entry name" value="Nitrogenase molybdenum iron protein domain"/>
    <property type="match status" value="2"/>
</dbReference>
<dbReference type="PROSITE" id="PS50983">
    <property type="entry name" value="FE_B12_PBP"/>
    <property type="match status" value="1"/>
</dbReference>
<evidence type="ECO:0000259" key="7">
    <source>
        <dbReference type="PROSITE" id="PS50983"/>
    </source>
</evidence>
<proteinExistence type="inferred from homology"/>
<gene>
    <name evidence="8" type="ORF">JJQ58_06305</name>
</gene>
<accession>A0ABS5MN20</accession>
<evidence type="ECO:0000313" key="8">
    <source>
        <dbReference type="EMBL" id="MBS3697074.1"/>
    </source>
</evidence>
<feature type="chain" id="PRO_5047016000" evidence="6">
    <location>
        <begin position="20"/>
        <end position="305"/>
    </location>
</feature>
<evidence type="ECO:0000256" key="5">
    <source>
        <dbReference type="SAM" id="MobiDB-lite"/>
    </source>
</evidence>
<evidence type="ECO:0000256" key="3">
    <source>
        <dbReference type="ARBA" id="ARBA00022448"/>
    </source>
</evidence>
<comment type="subcellular location">
    <subcellularLocation>
        <location evidence="1">Cell envelope</location>
    </subcellularLocation>
</comment>
<dbReference type="PROSITE" id="PS51257">
    <property type="entry name" value="PROKAR_LIPOPROTEIN"/>
    <property type="match status" value="1"/>
</dbReference>
<comment type="similarity">
    <text evidence="2">Belongs to the bacterial solute-binding protein 8 family.</text>
</comment>
<evidence type="ECO:0000256" key="4">
    <source>
        <dbReference type="ARBA" id="ARBA00022729"/>
    </source>
</evidence>
<organism evidence="8 9">
    <name type="scientific">Mammaliicoccus fleurettii</name>
    <dbReference type="NCBI Taxonomy" id="150056"/>
    <lineage>
        <taxon>Bacteria</taxon>
        <taxon>Bacillati</taxon>
        <taxon>Bacillota</taxon>
        <taxon>Bacilli</taxon>
        <taxon>Bacillales</taxon>
        <taxon>Staphylococcaceae</taxon>
        <taxon>Mammaliicoccus</taxon>
    </lineage>
</organism>
<dbReference type="Proteomes" id="UP000681586">
    <property type="component" value="Unassembled WGS sequence"/>
</dbReference>
<dbReference type="RefSeq" id="WP_203153830.1">
    <property type="nucleotide sequence ID" value="NZ_JAEPSA010000009.1"/>
</dbReference>